<proteinExistence type="predicted"/>
<name>A0A2N1JGD1_9BASI</name>
<feature type="region of interest" description="Disordered" evidence="1">
    <location>
        <begin position="33"/>
        <end position="61"/>
    </location>
</feature>
<dbReference type="Proteomes" id="UP000232875">
    <property type="component" value="Unassembled WGS sequence"/>
</dbReference>
<organism evidence="2 3">
    <name type="scientific">Malassezia vespertilionis</name>
    <dbReference type="NCBI Taxonomy" id="2020962"/>
    <lineage>
        <taxon>Eukaryota</taxon>
        <taxon>Fungi</taxon>
        <taxon>Dikarya</taxon>
        <taxon>Basidiomycota</taxon>
        <taxon>Ustilaginomycotina</taxon>
        <taxon>Malasseziomycetes</taxon>
        <taxon>Malasseziales</taxon>
        <taxon>Malasseziaceae</taxon>
        <taxon>Malassezia</taxon>
    </lineage>
</organism>
<sequence>MRVQSYWSDDESDDDAQRAMVEWVHEVNRFLGGSPRRSSDVIRARHNESPRLSSQTAPVGTASRLQGLHISAPQPMSILCSAPPTRLCSSSGSESIEGGEPATPYPVRFRPYCAAAPQALKRFSLQGPLPPQKLSPVIPLPNRPAATDVPKDIEEDDASLCLATSESPIATSPIFYKSTRARRSVRFVDDPAPPCTVPSLYTRSR</sequence>
<gene>
    <name evidence="2" type="ORF">MVES_000264</name>
</gene>
<keyword evidence="3" id="KW-1185">Reference proteome</keyword>
<reference evidence="2 3" key="1">
    <citation type="submission" date="2017-10" db="EMBL/GenBank/DDBJ databases">
        <title>A novel species of cold-tolerant Malassezia isolated from bats.</title>
        <authorList>
            <person name="Lorch J.M."/>
            <person name="Palmer J.M."/>
            <person name="Vanderwolf K.J."/>
            <person name="Schmidt K.Z."/>
            <person name="Verant M.L."/>
            <person name="Weller T.J."/>
            <person name="Blehert D.S."/>
        </authorList>
    </citation>
    <scope>NUCLEOTIDE SEQUENCE [LARGE SCALE GENOMIC DNA]</scope>
    <source>
        <strain evidence="2 3">NWHC:44797-103</strain>
    </source>
</reference>
<evidence type="ECO:0000313" key="2">
    <source>
        <dbReference type="EMBL" id="PKI85596.1"/>
    </source>
</evidence>
<feature type="compositionally biased region" description="Basic and acidic residues" evidence="1">
    <location>
        <begin position="37"/>
        <end position="49"/>
    </location>
</feature>
<evidence type="ECO:0000256" key="1">
    <source>
        <dbReference type="SAM" id="MobiDB-lite"/>
    </source>
</evidence>
<accession>A0A2N1JGD1</accession>
<dbReference type="AlphaFoldDB" id="A0A2N1JGD1"/>
<protein>
    <submittedName>
        <fullName evidence="2">Uncharacterized protein</fullName>
    </submittedName>
</protein>
<evidence type="ECO:0000313" key="3">
    <source>
        <dbReference type="Proteomes" id="UP000232875"/>
    </source>
</evidence>
<dbReference type="EMBL" id="KZ454987">
    <property type="protein sequence ID" value="PKI85596.1"/>
    <property type="molecule type" value="Genomic_DNA"/>
</dbReference>
<dbReference type="OrthoDB" id="10668371at2759"/>